<keyword evidence="2" id="KW-1185">Reference proteome</keyword>
<organism evidence="1 2">
    <name type="scientific">Sphaeroforma arctica JP610</name>
    <dbReference type="NCBI Taxonomy" id="667725"/>
    <lineage>
        <taxon>Eukaryota</taxon>
        <taxon>Ichthyosporea</taxon>
        <taxon>Ichthyophonida</taxon>
        <taxon>Sphaeroforma</taxon>
    </lineage>
</organism>
<protein>
    <submittedName>
        <fullName evidence="1">Uncharacterized protein</fullName>
    </submittedName>
</protein>
<dbReference type="EMBL" id="KQ242896">
    <property type="protein sequence ID" value="KNC76963.1"/>
    <property type="molecule type" value="Genomic_DNA"/>
</dbReference>
<name>A0A0L0FLR8_9EUKA</name>
<evidence type="ECO:0000313" key="1">
    <source>
        <dbReference type="EMBL" id="KNC76963.1"/>
    </source>
</evidence>
<accession>A0A0L0FLR8</accession>
<gene>
    <name evidence="1" type="ORF">SARC_10563</name>
</gene>
<evidence type="ECO:0000313" key="2">
    <source>
        <dbReference type="Proteomes" id="UP000054560"/>
    </source>
</evidence>
<dbReference type="AlphaFoldDB" id="A0A0L0FLR8"/>
<sequence length="92" mass="10542">FCLRGLLQTLDTYSSDGFVEETLSTVDVICRFYTDHKQLVIPHEVEEAVFRLIAKHGLSMIKQLGLEYVKNNNYIKKMVDTAIARKVHGADR</sequence>
<dbReference type="GeneID" id="25911067"/>
<dbReference type="OrthoDB" id="434695at2759"/>
<feature type="non-terminal residue" evidence="1">
    <location>
        <position position="1"/>
    </location>
</feature>
<proteinExistence type="predicted"/>
<reference evidence="1 2" key="1">
    <citation type="submission" date="2011-02" db="EMBL/GenBank/DDBJ databases">
        <title>The Genome Sequence of Sphaeroforma arctica JP610.</title>
        <authorList>
            <consortium name="The Broad Institute Genome Sequencing Platform"/>
            <person name="Russ C."/>
            <person name="Cuomo C."/>
            <person name="Young S.K."/>
            <person name="Zeng Q."/>
            <person name="Gargeya S."/>
            <person name="Alvarado L."/>
            <person name="Berlin A."/>
            <person name="Chapman S.B."/>
            <person name="Chen Z."/>
            <person name="Freedman E."/>
            <person name="Gellesch M."/>
            <person name="Goldberg J."/>
            <person name="Griggs A."/>
            <person name="Gujja S."/>
            <person name="Heilman E."/>
            <person name="Heiman D."/>
            <person name="Howarth C."/>
            <person name="Mehta T."/>
            <person name="Neiman D."/>
            <person name="Pearson M."/>
            <person name="Roberts A."/>
            <person name="Saif S."/>
            <person name="Shea T."/>
            <person name="Shenoy N."/>
            <person name="Sisk P."/>
            <person name="Stolte C."/>
            <person name="Sykes S."/>
            <person name="White J."/>
            <person name="Yandava C."/>
            <person name="Burger G."/>
            <person name="Gray M.W."/>
            <person name="Holland P.W.H."/>
            <person name="King N."/>
            <person name="Lang F.B.F."/>
            <person name="Roger A.J."/>
            <person name="Ruiz-Trillo I."/>
            <person name="Haas B."/>
            <person name="Nusbaum C."/>
            <person name="Birren B."/>
        </authorList>
    </citation>
    <scope>NUCLEOTIDE SEQUENCE [LARGE SCALE GENOMIC DNA]</scope>
    <source>
        <strain evidence="1 2">JP610</strain>
    </source>
</reference>
<dbReference type="RefSeq" id="XP_014150865.1">
    <property type="nucleotide sequence ID" value="XM_014295390.1"/>
</dbReference>
<dbReference type="Proteomes" id="UP000054560">
    <property type="component" value="Unassembled WGS sequence"/>
</dbReference>